<dbReference type="PANTHER" id="PTHR42771:SF11">
    <property type="entry name" value="FERRICHROME TRANSPORT ATP-BINDING PROTEIN FHUC"/>
    <property type="match status" value="1"/>
</dbReference>
<dbReference type="Gene3D" id="3.40.50.300">
    <property type="entry name" value="P-loop containing nucleotide triphosphate hydrolases"/>
    <property type="match status" value="1"/>
</dbReference>
<comment type="similarity">
    <text evidence="2">Belongs to the ABC transporter superfamily.</text>
</comment>
<dbReference type="SMART" id="SM00382">
    <property type="entry name" value="AAA"/>
    <property type="match status" value="1"/>
</dbReference>
<keyword evidence="8" id="KW-0408">Iron</keyword>
<evidence type="ECO:0000256" key="5">
    <source>
        <dbReference type="ARBA" id="ARBA00022496"/>
    </source>
</evidence>
<dbReference type="GO" id="GO:0005524">
    <property type="term" value="F:ATP binding"/>
    <property type="evidence" value="ECO:0007669"/>
    <property type="project" value="UniProtKB-KW"/>
</dbReference>
<name>A0A075FK86_PISSA</name>
<dbReference type="InterPro" id="IPR017871">
    <property type="entry name" value="ABC_transporter-like_CS"/>
</dbReference>
<reference evidence="12" key="1">
    <citation type="journal article" date="2015" name="BMC Genomics">
        <title>Transcriptional response of Atlantic salmon families to Piscirickettsia salmonis infection highlights the relevance of the iron-deprivation defence system.</title>
        <authorList>
            <person name="Pulgar R."/>
            <person name="Hodar C."/>
            <person name="Travisany D."/>
            <person name="Zuniga A."/>
            <person name="Dominguez C."/>
            <person name="Maass A."/>
            <person name="Gonzalez M."/>
            <person name="Cambiazo V."/>
        </authorList>
    </citation>
    <scope>NUCLEOTIDE SEQUENCE</scope>
    <source>
        <strain evidence="12">LF-89</strain>
    </source>
</reference>
<dbReference type="PANTHER" id="PTHR42771">
    <property type="entry name" value="IRON(3+)-HYDROXAMATE IMPORT ATP-BINDING PROTEIN FHUC"/>
    <property type="match status" value="1"/>
</dbReference>
<dbReference type="InterPro" id="IPR003593">
    <property type="entry name" value="AAA+_ATPase"/>
</dbReference>
<evidence type="ECO:0000256" key="7">
    <source>
        <dbReference type="ARBA" id="ARBA00022840"/>
    </source>
</evidence>
<evidence type="ECO:0000256" key="9">
    <source>
        <dbReference type="ARBA" id="ARBA00023065"/>
    </source>
</evidence>
<comment type="subcellular location">
    <subcellularLocation>
        <location evidence="1">Cell membrane</location>
        <topology evidence="1">Peripheral membrane protein</topology>
    </subcellularLocation>
</comment>
<evidence type="ECO:0000256" key="4">
    <source>
        <dbReference type="ARBA" id="ARBA00022475"/>
    </source>
</evidence>
<gene>
    <name evidence="12" type="primary">fhuC</name>
</gene>
<keyword evidence="5" id="KW-0410">Iron transport</keyword>
<protein>
    <submittedName>
        <fullName evidence="12">Ferrichrome transport ATP-binding protein</fullName>
    </submittedName>
</protein>
<evidence type="ECO:0000259" key="11">
    <source>
        <dbReference type="PROSITE" id="PS50893"/>
    </source>
</evidence>
<sequence length="285" mass="32596">MLAQFTQNHGQPNSTTLSCSNLSFKIKDQLILNNINLNIPSGKISALIGPNGSGKSTLLKLLTGLITPDQGQIYLNQSELHSLKRKEIAKHIAFLPQRSAIPDQFTVIDLILAGRYPHQGLFKRLQTKDEHIINWALDVTNMTTYRKRHLHQLSGGQQQRAWLAMILAQETSLILLDEPTTYLDIKHQLQMIELIKNLNIKHNKTILWVLHDLNQAIQNSDYLFVLKNGQLTTQGTPKQLITDNKLAETFEITIDSTHYQQQHILVFSKWHCCEKFRFEYGVAIN</sequence>
<keyword evidence="6" id="KW-0547">Nucleotide-binding</keyword>
<dbReference type="GO" id="GO:0016887">
    <property type="term" value="F:ATP hydrolysis activity"/>
    <property type="evidence" value="ECO:0007669"/>
    <property type="project" value="InterPro"/>
</dbReference>
<dbReference type="SUPFAM" id="SSF52540">
    <property type="entry name" value="P-loop containing nucleoside triphosphate hydrolases"/>
    <property type="match status" value="1"/>
</dbReference>
<dbReference type="RefSeq" id="WP_017377465.1">
    <property type="nucleotide sequence ID" value="NZ_CP011849.2"/>
</dbReference>
<dbReference type="EMBL" id="KJ804215">
    <property type="protein sequence ID" value="AIE90157.1"/>
    <property type="molecule type" value="Genomic_DNA"/>
</dbReference>
<feature type="domain" description="ABC transporter" evidence="11">
    <location>
        <begin position="17"/>
        <end position="253"/>
    </location>
</feature>
<dbReference type="InterPro" id="IPR003439">
    <property type="entry name" value="ABC_transporter-like_ATP-bd"/>
</dbReference>
<dbReference type="InterPro" id="IPR027417">
    <property type="entry name" value="P-loop_NTPase"/>
</dbReference>
<dbReference type="GO" id="GO:0006826">
    <property type="term" value="P:iron ion transport"/>
    <property type="evidence" value="ECO:0007669"/>
    <property type="project" value="UniProtKB-KW"/>
</dbReference>
<keyword evidence="4" id="KW-1003">Cell membrane</keyword>
<keyword evidence="9" id="KW-0406">Ion transport</keyword>
<dbReference type="PROSITE" id="PS50893">
    <property type="entry name" value="ABC_TRANSPORTER_2"/>
    <property type="match status" value="1"/>
</dbReference>
<dbReference type="PROSITE" id="PS00211">
    <property type="entry name" value="ABC_TRANSPORTER_1"/>
    <property type="match status" value="1"/>
</dbReference>
<dbReference type="InterPro" id="IPR051535">
    <property type="entry name" value="Siderophore_ABC-ATPase"/>
</dbReference>
<dbReference type="FunFam" id="3.40.50.300:FF:000134">
    <property type="entry name" value="Iron-enterobactin ABC transporter ATP-binding protein"/>
    <property type="match status" value="1"/>
</dbReference>
<evidence type="ECO:0000256" key="3">
    <source>
        <dbReference type="ARBA" id="ARBA00022448"/>
    </source>
</evidence>
<evidence type="ECO:0000256" key="10">
    <source>
        <dbReference type="ARBA" id="ARBA00023136"/>
    </source>
</evidence>
<evidence type="ECO:0000313" key="12">
    <source>
        <dbReference type="EMBL" id="AIE90157.1"/>
    </source>
</evidence>
<evidence type="ECO:0000256" key="8">
    <source>
        <dbReference type="ARBA" id="ARBA00023004"/>
    </source>
</evidence>
<accession>A0A075FK86</accession>
<organism evidence="12">
    <name type="scientific">Piscirickettsia salmonis LF-89 = ATCC VR-1361</name>
    <dbReference type="NCBI Taxonomy" id="1227812"/>
    <lineage>
        <taxon>Bacteria</taxon>
        <taxon>Pseudomonadati</taxon>
        <taxon>Pseudomonadota</taxon>
        <taxon>Gammaproteobacteria</taxon>
        <taxon>Thiotrichales</taxon>
        <taxon>Piscirickettsiaceae</taxon>
        <taxon>Piscirickettsia</taxon>
    </lineage>
</organism>
<keyword evidence="10" id="KW-0472">Membrane</keyword>
<evidence type="ECO:0000256" key="6">
    <source>
        <dbReference type="ARBA" id="ARBA00022741"/>
    </source>
</evidence>
<evidence type="ECO:0000256" key="2">
    <source>
        <dbReference type="ARBA" id="ARBA00005417"/>
    </source>
</evidence>
<dbReference type="AlphaFoldDB" id="A0A075FK86"/>
<keyword evidence="7 12" id="KW-0067">ATP-binding</keyword>
<dbReference type="Pfam" id="PF00005">
    <property type="entry name" value="ABC_tran"/>
    <property type="match status" value="1"/>
</dbReference>
<dbReference type="KEGG" id="psal:PSLF89_1985"/>
<dbReference type="GO" id="GO:0005886">
    <property type="term" value="C:plasma membrane"/>
    <property type="evidence" value="ECO:0007669"/>
    <property type="project" value="UniProtKB-SubCell"/>
</dbReference>
<dbReference type="CDD" id="cd03214">
    <property type="entry name" value="ABC_Iron-Siderophores_B12_Hemin"/>
    <property type="match status" value="1"/>
</dbReference>
<keyword evidence="3" id="KW-0813">Transport</keyword>
<evidence type="ECO:0000256" key="1">
    <source>
        <dbReference type="ARBA" id="ARBA00004202"/>
    </source>
</evidence>
<proteinExistence type="inferred from homology"/>